<reference evidence="2 3" key="1">
    <citation type="submission" date="2022-06" db="EMBL/GenBank/DDBJ databases">
        <title>Sequencing the genomes of 1000 actinobacteria strains.</title>
        <authorList>
            <person name="Klenk H.-P."/>
        </authorList>
    </citation>
    <scope>NUCLEOTIDE SEQUENCE [LARGE SCALE GENOMIC DNA]</scope>
    <source>
        <strain evidence="2 3">DSM 41656</strain>
    </source>
</reference>
<dbReference type="Proteomes" id="UP001206483">
    <property type="component" value="Unassembled WGS sequence"/>
</dbReference>
<proteinExistence type="predicted"/>
<protein>
    <submittedName>
        <fullName evidence="2">Uncharacterized protein</fullName>
    </submittedName>
</protein>
<name>A0ABT1IQ83_9ACTN</name>
<feature type="region of interest" description="Disordered" evidence="1">
    <location>
        <begin position="1"/>
        <end position="73"/>
    </location>
</feature>
<evidence type="ECO:0000256" key="1">
    <source>
        <dbReference type="SAM" id="MobiDB-lite"/>
    </source>
</evidence>
<evidence type="ECO:0000313" key="2">
    <source>
        <dbReference type="EMBL" id="MCP2307279.1"/>
    </source>
</evidence>
<comment type="caution">
    <text evidence="2">The sequence shown here is derived from an EMBL/GenBank/DDBJ whole genome shotgun (WGS) entry which is preliminary data.</text>
</comment>
<sequence length="132" mass="13636">MLVDGQQRLPVPLLAERGEPGAQRPAQVGQGARLVQSADRVQQERGAGQGAAGARDVEGEAAELGPGLDRGREDRVRDVQRLAVGGQDVRPLLGLADLPAARVPAGLLERGGDVGGEARLGAQSARVQGVLR</sequence>
<gene>
    <name evidence="2" type="ORF">FHR36_000371</name>
</gene>
<evidence type="ECO:0000313" key="3">
    <source>
        <dbReference type="Proteomes" id="UP001206483"/>
    </source>
</evidence>
<accession>A0ABT1IQ83</accession>
<dbReference type="EMBL" id="JAMZDX010000001">
    <property type="protein sequence ID" value="MCP2307279.1"/>
    <property type="molecule type" value="Genomic_DNA"/>
</dbReference>
<keyword evidence="3" id="KW-1185">Reference proteome</keyword>
<organism evidence="2 3">
    <name type="scientific">Kitasatospora paracochleata</name>
    <dbReference type="NCBI Taxonomy" id="58354"/>
    <lineage>
        <taxon>Bacteria</taxon>
        <taxon>Bacillati</taxon>
        <taxon>Actinomycetota</taxon>
        <taxon>Actinomycetes</taxon>
        <taxon>Kitasatosporales</taxon>
        <taxon>Streptomycetaceae</taxon>
        <taxon>Kitasatospora</taxon>
    </lineage>
</organism>